<dbReference type="AlphaFoldDB" id="A0A3M7R0X2"/>
<gene>
    <name evidence="1" type="ORF">BpHYR1_044867</name>
</gene>
<keyword evidence="2" id="KW-1185">Reference proteome</keyword>
<evidence type="ECO:0000313" key="2">
    <source>
        <dbReference type="Proteomes" id="UP000276133"/>
    </source>
</evidence>
<comment type="caution">
    <text evidence="1">The sequence shown here is derived from an EMBL/GenBank/DDBJ whole genome shotgun (WGS) entry which is preliminary data.</text>
</comment>
<dbReference type="EMBL" id="REGN01004498">
    <property type="protein sequence ID" value="RNA17227.1"/>
    <property type="molecule type" value="Genomic_DNA"/>
</dbReference>
<proteinExistence type="predicted"/>
<evidence type="ECO:0000313" key="1">
    <source>
        <dbReference type="EMBL" id="RNA17227.1"/>
    </source>
</evidence>
<protein>
    <submittedName>
        <fullName evidence="1">Uncharacterized protein</fullName>
    </submittedName>
</protein>
<dbReference type="Proteomes" id="UP000276133">
    <property type="component" value="Unassembled WGS sequence"/>
</dbReference>
<sequence length="65" mass="7452">MCPNLYFYKIFFYLSKNSLKSTLIKLKKLLNGVSAEECLDQKSSGSQLKSFAAFYIDLSNFKVIN</sequence>
<accession>A0A3M7R0X2</accession>
<reference evidence="1 2" key="1">
    <citation type="journal article" date="2018" name="Sci. Rep.">
        <title>Genomic signatures of local adaptation to the degree of environmental predictability in rotifers.</title>
        <authorList>
            <person name="Franch-Gras L."/>
            <person name="Hahn C."/>
            <person name="Garcia-Roger E.M."/>
            <person name="Carmona M.J."/>
            <person name="Serra M."/>
            <person name="Gomez A."/>
        </authorList>
    </citation>
    <scope>NUCLEOTIDE SEQUENCE [LARGE SCALE GENOMIC DNA]</scope>
    <source>
        <strain evidence="1">HYR1</strain>
    </source>
</reference>
<organism evidence="1 2">
    <name type="scientific">Brachionus plicatilis</name>
    <name type="common">Marine rotifer</name>
    <name type="synonym">Brachionus muelleri</name>
    <dbReference type="NCBI Taxonomy" id="10195"/>
    <lineage>
        <taxon>Eukaryota</taxon>
        <taxon>Metazoa</taxon>
        <taxon>Spiralia</taxon>
        <taxon>Gnathifera</taxon>
        <taxon>Rotifera</taxon>
        <taxon>Eurotatoria</taxon>
        <taxon>Monogononta</taxon>
        <taxon>Pseudotrocha</taxon>
        <taxon>Ploima</taxon>
        <taxon>Brachionidae</taxon>
        <taxon>Brachionus</taxon>
    </lineage>
</organism>
<name>A0A3M7R0X2_BRAPC</name>